<feature type="repeat" description="Solcar" evidence="5">
    <location>
        <begin position="69"/>
        <end position="152"/>
    </location>
</feature>
<proteinExistence type="inferred from homology"/>
<evidence type="ECO:0000256" key="1">
    <source>
        <dbReference type="ARBA" id="ARBA00004141"/>
    </source>
</evidence>
<dbReference type="Proteomes" id="UP001050691">
    <property type="component" value="Unassembled WGS sequence"/>
</dbReference>
<comment type="similarity">
    <text evidence="6">Belongs to the mitochondrial carrier (TC 2.A.29) family.</text>
</comment>
<dbReference type="Gene3D" id="1.50.40.10">
    <property type="entry name" value="Mitochondrial carrier domain"/>
    <property type="match status" value="1"/>
</dbReference>
<keyword evidence="3" id="KW-1133">Transmembrane helix</keyword>
<gene>
    <name evidence="7" type="ORF">Clacol_002009</name>
</gene>
<dbReference type="InterPro" id="IPR023395">
    <property type="entry name" value="MCP_dom_sf"/>
</dbReference>
<dbReference type="GO" id="GO:0015187">
    <property type="term" value="F:glycine transmembrane transporter activity"/>
    <property type="evidence" value="ECO:0007669"/>
    <property type="project" value="TreeGrafter"/>
</dbReference>
<dbReference type="GO" id="GO:1904983">
    <property type="term" value="P:glycine import into mitochondrion"/>
    <property type="evidence" value="ECO:0007669"/>
    <property type="project" value="TreeGrafter"/>
</dbReference>
<evidence type="ECO:0000256" key="4">
    <source>
        <dbReference type="ARBA" id="ARBA00023136"/>
    </source>
</evidence>
<sequence length="158" mass="17129">MLKIVQTVVISDGVFGLWRGTLATLARNIPGVALYMSSLNQVRSLMASMPYFTVYRPTHSSTSSALPVLTVQGNLFAGAITRSSVGILLNPFTILKARYESDLYAYRSVWDATKSIILSGPSTFFRGAAASAARDAPYAGIFLVSYEQIKHDIGENAK</sequence>
<dbReference type="EMBL" id="BPWL01000002">
    <property type="protein sequence ID" value="GJJ07804.1"/>
    <property type="molecule type" value="Genomic_DNA"/>
</dbReference>
<comment type="caution">
    <text evidence="7">The sequence shown here is derived from an EMBL/GenBank/DDBJ whole genome shotgun (WGS) entry which is preliminary data.</text>
</comment>
<evidence type="ECO:0000256" key="6">
    <source>
        <dbReference type="RuleBase" id="RU000488"/>
    </source>
</evidence>
<comment type="subcellular location">
    <subcellularLocation>
        <location evidence="1">Membrane</location>
        <topology evidence="1">Multi-pass membrane protein</topology>
    </subcellularLocation>
</comment>
<evidence type="ECO:0008006" key="9">
    <source>
        <dbReference type="Google" id="ProtNLM"/>
    </source>
</evidence>
<feature type="repeat" description="Solcar" evidence="5">
    <location>
        <begin position="1"/>
        <end position="45"/>
    </location>
</feature>
<keyword evidence="8" id="KW-1185">Reference proteome</keyword>
<name>A0AAV5A3G8_9AGAM</name>
<dbReference type="InterPro" id="IPR018108">
    <property type="entry name" value="MCP_transmembrane"/>
</dbReference>
<dbReference type="SUPFAM" id="SSF103506">
    <property type="entry name" value="Mitochondrial carrier"/>
    <property type="match status" value="1"/>
</dbReference>
<dbReference type="PROSITE" id="PS50920">
    <property type="entry name" value="SOLCAR"/>
    <property type="match status" value="2"/>
</dbReference>
<organism evidence="7 8">
    <name type="scientific">Clathrus columnatus</name>
    <dbReference type="NCBI Taxonomy" id="1419009"/>
    <lineage>
        <taxon>Eukaryota</taxon>
        <taxon>Fungi</taxon>
        <taxon>Dikarya</taxon>
        <taxon>Basidiomycota</taxon>
        <taxon>Agaricomycotina</taxon>
        <taxon>Agaricomycetes</taxon>
        <taxon>Phallomycetidae</taxon>
        <taxon>Phallales</taxon>
        <taxon>Clathraceae</taxon>
        <taxon>Clathrus</taxon>
    </lineage>
</organism>
<dbReference type="Pfam" id="PF00153">
    <property type="entry name" value="Mito_carr"/>
    <property type="match status" value="2"/>
</dbReference>
<evidence type="ECO:0000256" key="2">
    <source>
        <dbReference type="ARBA" id="ARBA00022692"/>
    </source>
</evidence>
<evidence type="ECO:0000256" key="3">
    <source>
        <dbReference type="ARBA" id="ARBA00022989"/>
    </source>
</evidence>
<dbReference type="GO" id="GO:0005739">
    <property type="term" value="C:mitochondrion"/>
    <property type="evidence" value="ECO:0007669"/>
    <property type="project" value="TreeGrafter"/>
</dbReference>
<keyword evidence="6" id="KW-0813">Transport</keyword>
<dbReference type="PANTHER" id="PTHR46181:SF3">
    <property type="entry name" value="MITOCHONDRIAL GLYCINE TRANSPORTER"/>
    <property type="match status" value="1"/>
</dbReference>
<evidence type="ECO:0000313" key="8">
    <source>
        <dbReference type="Proteomes" id="UP001050691"/>
    </source>
</evidence>
<dbReference type="PANTHER" id="PTHR46181">
    <property type="entry name" value="MITOCHONDRIAL GLYCINE TRANSPORTER"/>
    <property type="match status" value="1"/>
</dbReference>
<dbReference type="AlphaFoldDB" id="A0AAV5A3G8"/>
<keyword evidence="4 5" id="KW-0472">Membrane</keyword>
<accession>A0AAV5A3G8</accession>
<evidence type="ECO:0000313" key="7">
    <source>
        <dbReference type="EMBL" id="GJJ07804.1"/>
    </source>
</evidence>
<reference evidence="7" key="1">
    <citation type="submission" date="2021-10" db="EMBL/GenBank/DDBJ databases">
        <title>De novo Genome Assembly of Clathrus columnatus (Basidiomycota, Fungi) Using Illumina and Nanopore Sequence Data.</title>
        <authorList>
            <person name="Ogiso-Tanaka E."/>
            <person name="Itagaki H."/>
            <person name="Hosoya T."/>
            <person name="Hosaka K."/>
        </authorList>
    </citation>
    <scope>NUCLEOTIDE SEQUENCE</scope>
    <source>
        <strain evidence="7">MO-923</strain>
    </source>
</reference>
<evidence type="ECO:0000256" key="5">
    <source>
        <dbReference type="PROSITE-ProRule" id="PRU00282"/>
    </source>
</evidence>
<dbReference type="GO" id="GO:0016020">
    <property type="term" value="C:membrane"/>
    <property type="evidence" value="ECO:0007669"/>
    <property type="project" value="UniProtKB-SubCell"/>
</dbReference>
<protein>
    <recommendedName>
        <fullName evidence="9">Mitochondrial glycine transporter</fullName>
    </recommendedName>
</protein>
<keyword evidence="2 5" id="KW-0812">Transmembrane</keyword>